<feature type="domain" description="Myb-like" evidence="8">
    <location>
        <begin position="142"/>
        <end position="194"/>
    </location>
</feature>
<keyword evidence="7" id="KW-0175">Coiled coil</keyword>
<dbReference type="GO" id="GO:0035267">
    <property type="term" value="C:NuA4 histone acetyltransferase complex"/>
    <property type="evidence" value="ECO:0007669"/>
    <property type="project" value="InterPro"/>
</dbReference>
<organism evidence="9 10">
    <name type="scientific">Petrolisthes cinctipes</name>
    <name type="common">Flat porcelain crab</name>
    <dbReference type="NCBI Taxonomy" id="88211"/>
    <lineage>
        <taxon>Eukaryota</taxon>
        <taxon>Metazoa</taxon>
        <taxon>Ecdysozoa</taxon>
        <taxon>Arthropoda</taxon>
        <taxon>Crustacea</taxon>
        <taxon>Multicrustacea</taxon>
        <taxon>Malacostraca</taxon>
        <taxon>Eumalacostraca</taxon>
        <taxon>Eucarida</taxon>
        <taxon>Decapoda</taxon>
        <taxon>Pleocyemata</taxon>
        <taxon>Anomura</taxon>
        <taxon>Galatheoidea</taxon>
        <taxon>Porcellanidae</taxon>
        <taxon>Petrolisthes</taxon>
    </lineage>
</organism>
<dbReference type="EMBL" id="JAWQEG010005964">
    <property type="protein sequence ID" value="KAK3856193.1"/>
    <property type="molecule type" value="Genomic_DNA"/>
</dbReference>
<dbReference type="FunFam" id="1.10.10.60:FF:000087">
    <property type="entry name" value="DNA methyltransferase 1-associated protein 1"/>
    <property type="match status" value="1"/>
</dbReference>
<keyword evidence="10" id="KW-1185">Reference proteome</keyword>
<dbReference type="Gene3D" id="1.10.10.60">
    <property type="entry name" value="Homeodomain-like"/>
    <property type="match status" value="1"/>
</dbReference>
<dbReference type="Pfam" id="PF05499">
    <property type="entry name" value="DMAP1"/>
    <property type="match status" value="1"/>
</dbReference>
<gene>
    <name evidence="9" type="ORF">Pcinc_037466</name>
</gene>
<protein>
    <recommendedName>
        <fullName evidence="6">DNA methyltransferase 1-associated protein 1</fullName>
    </recommendedName>
</protein>
<dbReference type="InterPro" id="IPR032563">
    <property type="entry name" value="DAMP1_SANT-like"/>
</dbReference>
<dbReference type="InterPro" id="IPR027109">
    <property type="entry name" value="Swc4/Dmap1"/>
</dbReference>
<evidence type="ECO:0000259" key="8">
    <source>
        <dbReference type="SMART" id="SM00717"/>
    </source>
</evidence>
<keyword evidence="5" id="KW-0539">Nucleus</keyword>
<evidence type="ECO:0000256" key="7">
    <source>
        <dbReference type="SAM" id="Coils"/>
    </source>
</evidence>
<evidence type="ECO:0000256" key="4">
    <source>
        <dbReference type="ARBA" id="ARBA00023163"/>
    </source>
</evidence>
<reference evidence="9" key="1">
    <citation type="submission" date="2023-10" db="EMBL/GenBank/DDBJ databases">
        <title>Genome assemblies of two species of porcelain crab, Petrolisthes cinctipes and Petrolisthes manimaculis (Anomura: Porcellanidae).</title>
        <authorList>
            <person name="Angst P."/>
        </authorList>
    </citation>
    <scope>NUCLEOTIDE SEQUENCE</scope>
    <source>
        <strain evidence="9">PB745_01</strain>
        <tissue evidence="9">Gill</tissue>
    </source>
</reference>
<dbReference type="PANTHER" id="PTHR12855:SF10">
    <property type="entry name" value="DNA METHYLTRANSFERASE 1-ASSOCIATED PROTEIN 1"/>
    <property type="match status" value="1"/>
</dbReference>
<keyword evidence="3" id="KW-0805">Transcription regulation</keyword>
<evidence type="ECO:0000256" key="2">
    <source>
        <dbReference type="ARBA" id="ARBA00022853"/>
    </source>
</evidence>
<dbReference type="InterPro" id="IPR009057">
    <property type="entry name" value="Homeodomain-like_sf"/>
</dbReference>
<dbReference type="SUPFAM" id="SSF46689">
    <property type="entry name" value="Homeodomain-like"/>
    <property type="match status" value="1"/>
</dbReference>
<evidence type="ECO:0000256" key="1">
    <source>
        <dbReference type="ARBA" id="ARBA00004123"/>
    </source>
</evidence>
<dbReference type="Pfam" id="PF16282">
    <property type="entry name" value="SANT_DAMP1_like"/>
    <property type="match status" value="1"/>
</dbReference>
<dbReference type="Proteomes" id="UP001286313">
    <property type="component" value="Unassembled WGS sequence"/>
</dbReference>
<dbReference type="GO" id="GO:0000812">
    <property type="term" value="C:Swr1 complex"/>
    <property type="evidence" value="ECO:0007669"/>
    <property type="project" value="TreeGrafter"/>
</dbReference>
<evidence type="ECO:0000256" key="3">
    <source>
        <dbReference type="ARBA" id="ARBA00023015"/>
    </source>
</evidence>
<accession>A0AAE1BSQ9</accession>
<dbReference type="InterPro" id="IPR008468">
    <property type="entry name" value="DMAP1"/>
</dbReference>
<name>A0AAE1BSQ9_PETCI</name>
<evidence type="ECO:0000313" key="9">
    <source>
        <dbReference type="EMBL" id="KAK3856193.1"/>
    </source>
</evidence>
<sequence>MADVRDILELESAPTPEVSKEVILGLRKDGLKKKKEKEVMRRPEGMHRELYALLYSDSNKDLPPLLPTDNVQGYKSVKAKLGMKQVRPWKWMSFTNPARTDGAVLHHWRRTCDQGKEYPFATFNKKIEILKYSDAEYSEHLLCDGWTRLETDTLFDLCHRFDLRWPIIHDRWPSHLASRSMEDLKERYYNVTNTLKKINNLSGPEGKIVNYDADHERRRKQQLIKLWDRTPKQIEEEQQLINELRKIEARKKEREKKTQDLQKLISADTEDARKISKTTKKKLPQTKNAKLDMMPPSLENCTGIKFPDVKSSGVSLRSQRMKLPASLGQKKVKAIEQLLGELNLEMNPMAVEEVCQRFNDLRSDLVLMYDLRTVLLNYVFELQTLKHQCESLMPDKVLEIPEALTINTVEESPSRPRAISEVIDAVATPNTPNRKRKAALEQSNVLRKIKART</sequence>
<dbReference type="AlphaFoldDB" id="A0AAE1BSQ9"/>
<dbReference type="GO" id="GO:0006281">
    <property type="term" value="P:DNA repair"/>
    <property type="evidence" value="ECO:0007669"/>
    <property type="project" value="InterPro"/>
</dbReference>
<dbReference type="GO" id="GO:0003714">
    <property type="term" value="F:transcription corepressor activity"/>
    <property type="evidence" value="ECO:0007669"/>
    <property type="project" value="TreeGrafter"/>
</dbReference>
<dbReference type="PANTHER" id="PTHR12855">
    <property type="entry name" value="DNA METHYLTRANSFERASE 1-ASSOCIATED PROTEIN 1 FAMILY MEMBER"/>
    <property type="match status" value="1"/>
</dbReference>
<comment type="caution">
    <text evidence="9">The sequence shown here is derived from an EMBL/GenBank/DDBJ whole genome shotgun (WGS) entry which is preliminary data.</text>
</comment>
<evidence type="ECO:0000256" key="5">
    <source>
        <dbReference type="ARBA" id="ARBA00023242"/>
    </source>
</evidence>
<evidence type="ECO:0000256" key="6">
    <source>
        <dbReference type="ARBA" id="ARBA00067416"/>
    </source>
</evidence>
<dbReference type="GO" id="GO:0000122">
    <property type="term" value="P:negative regulation of transcription by RNA polymerase II"/>
    <property type="evidence" value="ECO:0007669"/>
    <property type="project" value="TreeGrafter"/>
</dbReference>
<dbReference type="GO" id="GO:0006338">
    <property type="term" value="P:chromatin remodeling"/>
    <property type="evidence" value="ECO:0007669"/>
    <property type="project" value="InterPro"/>
</dbReference>
<proteinExistence type="predicted"/>
<dbReference type="SMART" id="SM00717">
    <property type="entry name" value="SANT"/>
    <property type="match status" value="1"/>
</dbReference>
<dbReference type="InterPro" id="IPR001005">
    <property type="entry name" value="SANT/Myb"/>
</dbReference>
<comment type="subcellular location">
    <subcellularLocation>
        <location evidence="1">Nucleus</location>
    </subcellularLocation>
</comment>
<feature type="coiled-coil region" evidence="7">
    <location>
        <begin position="234"/>
        <end position="264"/>
    </location>
</feature>
<keyword evidence="2" id="KW-0156">Chromatin regulator</keyword>
<keyword evidence="4" id="KW-0804">Transcription</keyword>
<evidence type="ECO:0000313" key="10">
    <source>
        <dbReference type="Proteomes" id="UP001286313"/>
    </source>
</evidence>